<evidence type="ECO:0000313" key="2">
    <source>
        <dbReference type="EMBL" id="MDT7828705.1"/>
    </source>
</evidence>
<name>A0ABU3L4Z5_9FLAO</name>
<protein>
    <submittedName>
        <fullName evidence="2">HupE/UreJ family protein</fullName>
    </submittedName>
</protein>
<keyword evidence="1" id="KW-0812">Transmembrane</keyword>
<evidence type="ECO:0000256" key="1">
    <source>
        <dbReference type="SAM" id="Phobius"/>
    </source>
</evidence>
<evidence type="ECO:0000313" key="3">
    <source>
        <dbReference type="Proteomes" id="UP001250656"/>
    </source>
</evidence>
<feature type="transmembrane region" description="Helical" evidence="1">
    <location>
        <begin position="43"/>
        <end position="65"/>
    </location>
</feature>
<keyword evidence="3" id="KW-1185">Reference proteome</keyword>
<dbReference type="EMBL" id="JAVTTP010000001">
    <property type="protein sequence ID" value="MDT7828705.1"/>
    <property type="molecule type" value="Genomic_DNA"/>
</dbReference>
<dbReference type="InterPro" id="IPR032809">
    <property type="entry name" value="Put_HupE_UreJ"/>
</dbReference>
<feature type="transmembrane region" description="Helical" evidence="1">
    <location>
        <begin position="20"/>
        <end position="36"/>
    </location>
</feature>
<gene>
    <name evidence="2" type="ORF">RQM65_08520</name>
</gene>
<accession>A0ABU3L4Z5</accession>
<feature type="transmembrane region" description="Helical" evidence="1">
    <location>
        <begin position="170"/>
        <end position="189"/>
    </location>
</feature>
<keyword evidence="1" id="KW-1133">Transmembrane helix</keyword>
<organism evidence="2 3">
    <name type="scientific">Pricia mediterranea</name>
    <dbReference type="NCBI Taxonomy" id="3076079"/>
    <lineage>
        <taxon>Bacteria</taxon>
        <taxon>Pseudomonadati</taxon>
        <taxon>Bacteroidota</taxon>
        <taxon>Flavobacteriia</taxon>
        <taxon>Flavobacteriales</taxon>
        <taxon>Flavobacteriaceae</taxon>
        <taxon>Pricia</taxon>
    </lineage>
</organism>
<reference evidence="2 3" key="1">
    <citation type="submission" date="2023-09" db="EMBL/GenBank/DDBJ databases">
        <title>Novel taxa isolated from Blanes Bay.</title>
        <authorList>
            <person name="Rey-Velasco X."/>
            <person name="Lucena T."/>
        </authorList>
    </citation>
    <scope>NUCLEOTIDE SEQUENCE [LARGE SCALE GENOMIC DNA]</scope>
    <source>
        <strain evidence="2 3">S334</strain>
    </source>
</reference>
<sequence length="195" mass="21764">MNDLPFYVKLGLEHVLDLSAYDHILFLTALSLPFTFKSWKKVVVLATVFTITHCISLALSSYNLIVMDVGLIEFSIPVTILMTAVLNLLYVKSGKKSSNIWLHALATAFFGLIHGFGFSNYFKMLVAEVEDKAPPLLGFAAGIEISQIIIVLSVLFISQLITSFIKIRHNAFISVFSILIILLTLPMMMETFPFV</sequence>
<comment type="caution">
    <text evidence="2">The sequence shown here is derived from an EMBL/GenBank/DDBJ whole genome shotgun (WGS) entry which is preliminary data.</text>
</comment>
<dbReference type="RefSeq" id="WP_314014168.1">
    <property type="nucleotide sequence ID" value="NZ_JAVTTP010000001.1"/>
</dbReference>
<feature type="transmembrane region" description="Helical" evidence="1">
    <location>
        <begin position="71"/>
        <end position="91"/>
    </location>
</feature>
<feature type="transmembrane region" description="Helical" evidence="1">
    <location>
        <begin position="136"/>
        <end position="158"/>
    </location>
</feature>
<proteinExistence type="predicted"/>
<dbReference type="Pfam" id="PF13795">
    <property type="entry name" value="HupE_UreJ_2"/>
    <property type="match status" value="1"/>
</dbReference>
<feature type="transmembrane region" description="Helical" evidence="1">
    <location>
        <begin position="98"/>
        <end position="116"/>
    </location>
</feature>
<dbReference type="Proteomes" id="UP001250656">
    <property type="component" value="Unassembled WGS sequence"/>
</dbReference>
<keyword evidence="1" id="KW-0472">Membrane</keyword>